<keyword evidence="1" id="KW-0472">Membrane</keyword>
<protein>
    <submittedName>
        <fullName evidence="2">Uncharacterized protein</fullName>
    </submittedName>
</protein>
<gene>
    <name evidence="2" type="ORF">APQ14_19215</name>
</gene>
<dbReference type="AlphaFoldDB" id="A0A109D4W9"/>
<name>A0A109D4W9_9VIBR</name>
<dbReference type="GeneID" id="300181076"/>
<evidence type="ECO:0000256" key="1">
    <source>
        <dbReference type="SAM" id="Phobius"/>
    </source>
</evidence>
<keyword evidence="3" id="KW-1185">Reference proteome</keyword>
<evidence type="ECO:0000313" key="3">
    <source>
        <dbReference type="Proteomes" id="UP000057389"/>
    </source>
</evidence>
<reference evidence="2 3" key="1">
    <citation type="submission" date="2015-11" db="EMBL/GenBank/DDBJ databases">
        <title>Draft WGS of Vibrio toranzoniae.</title>
        <authorList>
            <person name="Lasa A."/>
            <person name="Romalde J.L."/>
        </authorList>
    </citation>
    <scope>NUCLEOTIDE SEQUENCE [LARGE SCALE GENOMIC DNA]</scope>
    <source>
        <strain evidence="2 3">Vb 10.8</strain>
    </source>
</reference>
<keyword evidence="1" id="KW-0812">Transmembrane</keyword>
<proteinExistence type="predicted"/>
<keyword evidence="1" id="KW-1133">Transmembrane helix</keyword>
<feature type="transmembrane region" description="Helical" evidence="1">
    <location>
        <begin position="99"/>
        <end position="121"/>
    </location>
</feature>
<dbReference type="RefSeq" id="WP_060469735.1">
    <property type="nucleotide sequence ID" value="NZ_AP025515.1"/>
</dbReference>
<dbReference type="EMBL" id="LMXU01000043">
    <property type="protein sequence ID" value="KWT98981.1"/>
    <property type="molecule type" value="Genomic_DNA"/>
</dbReference>
<organism evidence="2 3">
    <name type="scientific">Vibrio toranzoniae</name>
    <dbReference type="NCBI Taxonomy" id="1194427"/>
    <lineage>
        <taxon>Bacteria</taxon>
        <taxon>Pseudomonadati</taxon>
        <taxon>Pseudomonadota</taxon>
        <taxon>Gammaproteobacteria</taxon>
        <taxon>Vibrionales</taxon>
        <taxon>Vibrionaceae</taxon>
        <taxon>Vibrio</taxon>
    </lineage>
</organism>
<dbReference type="Proteomes" id="UP000057389">
    <property type="component" value="Unassembled WGS sequence"/>
</dbReference>
<accession>A0A109D4W9</accession>
<comment type="caution">
    <text evidence="2">The sequence shown here is derived from an EMBL/GenBank/DDBJ whole genome shotgun (WGS) entry which is preliminary data.</text>
</comment>
<evidence type="ECO:0000313" key="2">
    <source>
        <dbReference type="EMBL" id="KWT98981.1"/>
    </source>
</evidence>
<sequence length="165" mass="18599">MTDRRKIVNAPQFLPKLIKMYETQQSFADEVGVSSSQITKWKNDDDSQLPQVDKYPQLVSIALKHGFSVELDDGDLITSSTKEPDFIQKLPPDTRRKMAQFLTVGVCVLVTGGSYCAYTAYRDIRDKFGNKDVVEVLKQRSQKSIELCEQDSSLCADIDRGNSEP</sequence>